<gene>
    <name evidence="7" type="ORF">GCM10009819_07560</name>
</gene>
<dbReference type="InterPro" id="IPR044152">
    <property type="entry name" value="YqjM-like"/>
</dbReference>
<dbReference type="EMBL" id="BAAAPW010000001">
    <property type="protein sequence ID" value="GAA2026809.1"/>
    <property type="molecule type" value="Genomic_DNA"/>
</dbReference>
<evidence type="ECO:0000256" key="2">
    <source>
        <dbReference type="ARBA" id="ARBA00022630"/>
    </source>
</evidence>
<evidence type="ECO:0000313" key="8">
    <source>
        <dbReference type="Proteomes" id="UP001501196"/>
    </source>
</evidence>
<evidence type="ECO:0000256" key="5">
    <source>
        <dbReference type="ARBA" id="ARBA00023002"/>
    </source>
</evidence>
<evidence type="ECO:0000256" key="1">
    <source>
        <dbReference type="ARBA" id="ARBA00001917"/>
    </source>
</evidence>
<evidence type="ECO:0000256" key="3">
    <source>
        <dbReference type="ARBA" id="ARBA00022643"/>
    </source>
</evidence>
<evidence type="ECO:0000313" key="7">
    <source>
        <dbReference type="EMBL" id="GAA2026809.1"/>
    </source>
</evidence>
<proteinExistence type="predicted"/>
<feature type="domain" description="NADH:flavin oxidoreductase/NADH oxidase N-terminal" evidence="6">
    <location>
        <begin position="4"/>
        <end position="323"/>
    </location>
</feature>
<evidence type="ECO:0000256" key="4">
    <source>
        <dbReference type="ARBA" id="ARBA00022857"/>
    </source>
</evidence>
<dbReference type="PANTHER" id="PTHR43303">
    <property type="entry name" value="NADPH DEHYDROGENASE C23G7.10C-RELATED"/>
    <property type="match status" value="1"/>
</dbReference>
<comment type="caution">
    <text evidence="7">The sequence shown here is derived from an EMBL/GenBank/DDBJ whole genome shotgun (WGS) entry which is preliminary data.</text>
</comment>
<keyword evidence="2" id="KW-0285">Flavoprotein</keyword>
<dbReference type="InterPro" id="IPR001155">
    <property type="entry name" value="OxRdtase_FMN_N"/>
</dbReference>
<dbReference type="Pfam" id="PF00724">
    <property type="entry name" value="Oxidored_FMN"/>
    <property type="match status" value="1"/>
</dbReference>
<keyword evidence="3" id="KW-0288">FMN</keyword>
<organism evidence="7 8">
    <name type="scientific">Agromyces tropicus</name>
    <dbReference type="NCBI Taxonomy" id="555371"/>
    <lineage>
        <taxon>Bacteria</taxon>
        <taxon>Bacillati</taxon>
        <taxon>Actinomycetota</taxon>
        <taxon>Actinomycetes</taxon>
        <taxon>Micrococcales</taxon>
        <taxon>Microbacteriaceae</taxon>
        <taxon>Agromyces</taxon>
    </lineage>
</organism>
<dbReference type="PANTHER" id="PTHR43303:SF4">
    <property type="entry name" value="NADPH DEHYDROGENASE C23G7.10C-RELATED"/>
    <property type="match status" value="1"/>
</dbReference>
<dbReference type="Proteomes" id="UP001501196">
    <property type="component" value="Unassembled WGS sequence"/>
</dbReference>
<dbReference type="InterPro" id="IPR013785">
    <property type="entry name" value="Aldolase_TIM"/>
</dbReference>
<evidence type="ECO:0000259" key="6">
    <source>
        <dbReference type="Pfam" id="PF00724"/>
    </source>
</evidence>
<keyword evidence="4" id="KW-0521">NADP</keyword>
<dbReference type="RefSeq" id="WP_344369570.1">
    <property type="nucleotide sequence ID" value="NZ_BAAAPW010000001.1"/>
</dbReference>
<dbReference type="Gene3D" id="3.20.20.70">
    <property type="entry name" value="Aldolase class I"/>
    <property type="match status" value="1"/>
</dbReference>
<keyword evidence="5" id="KW-0560">Oxidoreductase</keyword>
<name>A0ABP5FHQ5_9MICO</name>
<comment type="cofactor">
    <cofactor evidence="1">
        <name>FMN</name>
        <dbReference type="ChEBI" id="CHEBI:58210"/>
    </cofactor>
</comment>
<sequence>MSVLFEPLTIRGMTVPNRVVMSPMLMYMAGPDGTATDLHLVHYGARILGGVGMVMTEVIAVSPDGRISTSDLGLWEDGQIAGIARIAEFAHAHGAKAGVQLAHAGRKSTAQERIVAPSALPYSDFSVPHALEPDEIARIVEDYRAAAERAVRAGFDCLELHVAHGYLLHEFLSPIANTREDDYGGSIANRARIVFEVVAAIRDAIPESVPLFVRLSAEDVVPGGLTEEEATWVASRLVDAGVDLFDISTGNITPGYAGTVYPAYQADHARRLKDALGVATATVGSVSSPELADYLVSSGAVDLVFVGRALLRDPHWTLHAAKQAGIDLPLAIPTYARATGPYERGF</sequence>
<keyword evidence="8" id="KW-1185">Reference proteome</keyword>
<reference evidence="8" key="1">
    <citation type="journal article" date="2019" name="Int. J. Syst. Evol. Microbiol.">
        <title>The Global Catalogue of Microorganisms (GCM) 10K type strain sequencing project: providing services to taxonomists for standard genome sequencing and annotation.</title>
        <authorList>
            <consortium name="The Broad Institute Genomics Platform"/>
            <consortium name="The Broad Institute Genome Sequencing Center for Infectious Disease"/>
            <person name="Wu L."/>
            <person name="Ma J."/>
        </authorList>
    </citation>
    <scope>NUCLEOTIDE SEQUENCE [LARGE SCALE GENOMIC DNA]</scope>
    <source>
        <strain evidence="8">JCM 15672</strain>
    </source>
</reference>
<accession>A0ABP5FHQ5</accession>
<protein>
    <submittedName>
        <fullName evidence="7">NADH:flavin oxidoreductase/NADH oxidase</fullName>
    </submittedName>
</protein>
<dbReference type="SUPFAM" id="SSF51395">
    <property type="entry name" value="FMN-linked oxidoreductases"/>
    <property type="match status" value="1"/>
</dbReference>